<dbReference type="RefSeq" id="WP_105745685.1">
    <property type="nucleotide sequence ID" value="NZ_PVBR01000035.1"/>
</dbReference>
<protein>
    <submittedName>
        <fullName evidence="2">Uncharacterized protein</fullName>
    </submittedName>
</protein>
<dbReference type="EMBL" id="PVBR01000035">
    <property type="protein sequence ID" value="PRD40668.1"/>
    <property type="molecule type" value="Genomic_DNA"/>
</dbReference>
<dbReference type="Proteomes" id="UP000239434">
    <property type="component" value="Unassembled WGS sequence"/>
</dbReference>
<proteinExistence type="predicted"/>
<evidence type="ECO:0000256" key="1">
    <source>
        <dbReference type="SAM" id="MobiDB-lite"/>
    </source>
</evidence>
<feature type="region of interest" description="Disordered" evidence="1">
    <location>
        <begin position="1"/>
        <end position="43"/>
    </location>
</feature>
<dbReference type="AlphaFoldDB" id="A0A2S9IJH8"/>
<sequence length="117" mass="12727">MTSNRIQETKGPAEAATSPDHGSNLRKGYQNMETHSTTSAAPATVDLEGAINDLSSMANIAANLIEHSFSSTHESVTGSKDMFHLTPEELNRIVWAAYQTDFMARDLVKAFNDEVLA</sequence>
<name>A0A2S9IJH8_9HYPH</name>
<keyword evidence="3" id="KW-1185">Reference proteome</keyword>
<accession>A0A2S9IJH8</accession>
<organism evidence="2 3">
    <name type="scientific">Phyllobacterium phragmitis</name>
    <dbReference type="NCBI Taxonomy" id="2670329"/>
    <lineage>
        <taxon>Bacteria</taxon>
        <taxon>Pseudomonadati</taxon>
        <taxon>Pseudomonadota</taxon>
        <taxon>Alphaproteobacteria</taxon>
        <taxon>Hyphomicrobiales</taxon>
        <taxon>Phyllobacteriaceae</taxon>
        <taxon>Phyllobacterium</taxon>
    </lineage>
</organism>
<evidence type="ECO:0000313" key="3">
    <source>
        <dbReference type="Proteomes" id="UP000239434"/>
    </source>
</evidence>
<feature type="compositionally biased region" description="Polar residues" evidence="1">
    <location>
        <begin position="31"/>
        <end position="41"/>
    </location>
</feature>
<gene>
    <name evidence="2" type="ORF">C5748_25730</name>
</gene>
<evidence type="ECO:0000313" key="2">
    <source>
        <dbReference type="EMBL" id="PRD40668.1"/>
    </source>
</evidence>
<comment type="caution">
    <text evidence="2">The sequence shown here is derived from an EMBL/GenBank/DDBJ whole genome shotgun (WGS) entry which is preliminary data.</text>
</comment>
<reference evidence="2 3" key="1">
    <citation type="submission" date="2018-02" db="EMBL/GenBank/DDBJ databases">
        <title>The draft genome of Phyllobacterium sp. 1N-3.</title>
        <authorList>
            <person name="Liu L."/>
            <person name="Li L."/>
            <person name="Zhang X."/>
            <person name="Wang T."/>
            <person name="Liang L."/>
        </authorList>
    </citation>
    <scope>NUCLEOTIDE SEQUENCE [LARGE SCALE GENOMIC DNA]</scope>
    <source>
        <strain evidence="2 3">1N-3</strain>
    </source>
</reference>